<feature type="compositionally biased region" description="Basic residues" evidence="1">
    <location>
        <begin position="504"/>
        <end position="518"/>
    </location>
</feature>
<feature type="compositionally biased region" description="Low complexity" evidence="1">
    <location>
        <begin position="1092"/>
        <end position="1102"/>
    </location>
</feature>
<feature type="compositionally biased region" description="Low complexity" evidence="1">
    <location>
        <begin position="1275"/>
        <end position="1293"/>
    </location>
</feature>
<evidence type="ECO:0000256" key="1">
    <source>
        <dbReference type="SAM" id="MobiDB-lite"/>
    </source>
</evidence>
<evidence type="ECO:0000313" key="4">
    <source>
        <dbReference type="EMBL" id="OAL38950.1"/>
    </source>
</evidence>
<feature type="region of interest" description="Disordered" evidence="1">
    <location>
        <begin position="719"/>
        <end position="800"/>
    </location>
</feature>
<feature type="region of interest" description="Disordered" evidence="1">
    <location>
        <begin position="913"/>
        <end position="937"/>
    </location>
</feature>
<protein>
    <submittedName>
        <fullName evidence="4">Uncharacterized protein</fullName>
    </submittedName>
</protein>
<dbReference type="EMBL" id="LVCJ01000007">
    <property type="protein sequence ID" value="OAL38950.1"/>
    <property type="molecule type" value="Genomic_DNA"/>
</dbReference>
<dbReference type="RefSeq" id="XP_022503962.1">
    <property type="nucleotide sequence ID" value="XM_022640007.1"/>
</dbReference>
<feature type="compositionally biased region" description="Basic and acidic residues" evidence="1">
    <location>
        <begin position="338"/>
        <end position="348"/>
    </location>
</feature>
<feature type="region of interest" description="Disordered" evidence="1">
    <location>
        <begin position="1001"/>
        <end position="1315"/>
    </location>
</feature>
<dbReference type="Pfam" id="PF24054">
    <property type="entry name" value="DUF7357"/>
    <property type="match status" value="1"/>
</dbReference>
<feature type="region of interest" description="Disordered" evidence="1">
    <location>
        <begin position="186"/>
        <end position="244"/>
    </location>
</feature>
<comment type="caution">
    <text evidence="4">The sequence shown here is derived from an EMBL/GenBank/DDBJ whole genome shotgun (WGS) entry which is preliminary data.</text>
</comment>
<feature type="region of interest" description="Disordered" evidence="1">
    <location>
        <begin position="615"/>
        <end position="637"/>
    </location>
</feature>
<evidence type="ECO:0000313" key="5">
    <source>
        <dbReference type="Proteomes" id="UP000185904"/>
    </source>
</evidence>
<feature type="region of interest" description="Disordered" evidence="1">
    <location>
        <begin position="650"/>
        <end position="700"/>
    </location>
</feature>
<reference evidence="4 5" key="1">
    <citation type="submission" date="2016-03" db="EMBL/GenBank/DDBJ databases">
        <title>The draft genome sequence of Fonsecaea nubica causative agent of cutaneous subcutaneous infection in human host.</title>
        <authorList>
            <person name="Costa F."/>
            <person name="Sybren D.H."/>
            <person name="Raittz R.T."/>
            <person name="Weiss V.A."/>
            <person name="Leao A.C."/>
            <person name="Gomes R."/>
            <person name="De Souza E.M."/>
            <person name="Pedrosa F.O."/>
            <person name="Steffens M.B."/>
            <person name="Bombassaro A."/>
            <person name="Tadra-Sfeir M.Z."/>
            <person name="Moreno L.F."/>
            <person name="Najafzadeh M.J."/>
            <person name="Felipe M.S."/>
            <person name="Teixeira M."/>
            <person name="Sun J."/>
            <person name="Xi L."/>
            <person name="Castro M.A."/>
            <person name="Vicente V.A."/>
        </authorList>
    </citation>
    <scope>NUCLEOTIDE SEQUENCE [LARGE SCALE GENOMIC DNA]</scope>
    <source>
        <strain evidence="4 5">CBS 269.64</strain>
    </source>
</reference>
<feature type="domain" description="DUF7357" evidence="3">
    <location>
        <begin position="1"/>
        <end position="145"/>
    </location>
</feature>
<organism evidence="4 5">
    <name type="scientific">Fonsecaea nubica</name>
    <dbReference type="NCBI Taxonomy" id="856822"/>
    <lineage>
        <taxon>Eukaryota</taxon>
        <taxon>Fungi</taxon>
        <taxon>Dikarya</taxon>
        <taxon>Ascomycota</taxon>
        <taxon>Pezizomycotina</taxon>
        <taxon>Eurotiomycetes</taxon>
        <taxon>Chaetothyriomycetidae</taxon>
        <taxon>Chaetothyriales</taxon>
        <taxon>Herpotrichiellaceae</taxon>
        <taxon>Fonsecaea</taxon>
    </lineage>
</organism>
<feature type="compositionally biased region" description="Polar residues" evidence="1">
    <location>
        <begin position="1157"/>
        <end position="1179"/>
    </location>
</feature>
<dbReference type="GeneID" id="34585125"/>
<feature type="compositionally biased region" description="Acidic residues" evidence="1">
    <location>
        <begin position="377"/>
        <end position="387"/>
    </location>
</feature>
<feature type="compositionally biased region" description="Acidic residues" evidence="1">
    <location>
        <begin position="187"/>
        <end position="209"/>
    </location>
</feature>
<feature type="compositionally biased region" description="Acidic residues" evidence="1">
    <location>
        <begin position="221"/>
        <end position="244"/>
    </location>
</feature>
<feature type="compositionally biased region" description="Acidic residues" evidence="1">
    <location>
        <begin position="432"/>
        <end position="441"/>
    </location>
</feature>
<name>A0A178D9N2_9EURO</name>
<feature type="region of interest" description="Disordered" evidence="1">
    <location>
        <begin position="1328"/>
        <end position="1361"/>
    </location>
</feature>
<sequence>MRLRLLIQRYSLPPVTIIHTTGSGPASHTKSRSATIADLLADVNDLVPLESADGEWGLEDYVVEVSATADQYLTYECLHYQTLHSVLREDDEVVIRALSNDDLRARRLGGRHQITGDGRHLIDGVAFGKQWLRKTARPGVLIPPRKRRRILFDEDTDGPAGEDTGLILPAGDEEEAYTNALVLVTAGEEEDDDDEDDDDYVEDETDADVDNSQLQVTVREEFDDADADADAEDEADLDGGDEDEHLSSELKHLLDDAAEIEQTDNMAIALQVLDKRLKRKRDVGDDGEEYENEIFEGFSTPIHSSPAKVYGESNGRKEGRAELKDGRDGGSENIIGKIADRQDRKSARDIIIGDDDDEYDSEDSDMTSSSGITSSDTDTDSDADSMMEDIAMQQSKERVLNLVRGLEMDNKSTGFDPEEVESESDSSSTPDSESESSDDTSSEATTSSDSQPDSESESESDAEETKAESPLVSKKAPPTAAIQTHESPEKSAKPLVGVPFQGTHKTHYNNARAKRRRRLNELKRQGALPENAGFEELAKYETMEQQTVEEEQLSGVKQLADLPVQEDAPDVESRTDATVKSAEKEGEEENLKSSDYADSAITNDALTASMPAELKAIETSQTEPPIAPESTPKRARLDLASTRRLVFGSLGLRAPKNAKEDQALRVKLSQNIRQPKQHEGHHENSASEFSQRSPVEGTNDDFWKNRLIVSAVECEEPGAFLPPPPFPFEQGWAKPDRNKRKLRDQSQYYQSRNDRSRGKDKGSFAPVVSTLEYDDVSADTSSNHAVPTLDGNSDIPAQKDLDSLPELEQAMVLPGATIAYKELHVDASTNYQPEVSHYRIGQVTQVDEDGTVHLHLTNGSRAADSKGKVDPRTGERVYGKFELAGEDADTGADDGLREISLADMISAKLVKPSTIEVPDSNHAGGPRGGEAPLSSSENQFVNIPESAEQDVQLNEAEKPSSAIDAIDTPRKQEINGIIKEAGFSSALDEDLLRPIPDLAAGDLKAPAVPGEEEAQSQGQYPHRFRPRSPGLDLSLPGMDTSSDVDPSTTHNEGSGDADATGSSQLPPTSSPLIPTQETVDYPHISQMDIHSSESTGNTNSSSHQDAQKDSLAPSIDLSSASDPKTASNEMSSGKKGELGAEVVGDENRSHSEGEPNSLESEIPESQSQKTSMPSQNMTTDGEEIGDRSSFLGELGYDGHDSSYHDSGISDDDSDLPSLSELLSTQRNRRRTRSLTKRASPPAPARKSLRNATKKAGKSPTPQGSPDLSARHRANSKVSQSQSKSRLSQVSSGSPVVDLTFSSDSQSPPVDLTDDSELLYSQKKIKSEVNNLNRGTSARTGKQDSGIGSRRLLTTKKVREYY</sequence>
<feature type="compositionally biased region" description="Acidic residues" evidence="1">
    <location>
        <begin position="452"/>
        <end position="462"/>
    </location>
</feature>
<feature type="compositionally biased region" description="Basic residues" evidence="1">
    <location>
        <begin position="1226"/>
        <end position="1235"/>
    </location>
</feature>
<feature type="region of interest" description="Disordered" evidence="1">
    <location>
        <begin position="294"/>
        <end position="527"/>
    </location>
</feature>
<feature type="compositionally biased region" description="Basic and acidic residues" evidence="1">
    <location>
        <begin position="314"/>
        <end position="330"/>
    </location>
</feature>
<dbReference type="OrthoDB" id="3365616at2759"/>
<dbReference type="Pfam" id="PF23086">
    <property type="entry name" value="Tudor_Coilin"/>
    <property type="match status" value="1"/>
</dbReference>
<feature type="domain" description="Coilin tudor" evidence="2">
    <location>
        <begin position="798"/>
        <end position="911"/>
    </location>
</feature>
<evidence type="ECO:0000259" key="3">
    <source>
        <dbReference type="Pfam" id="PF24054"/>
    </source>
</evidence>
<evidence type="ECO:0000259" key="2">
    <source>
        <dbReference type="Pfam" id="PF23086"/>
    </source>
</evidence>
<keyword evidence="5" id="KW-1185">Reference proteome</keyword>
<dbReference type="InterPro" id="IPR055781">
    <property type="entry name" value="DUF7357"/>
</dbReference>
<accession>A0A178D9N2</accession>
<feature type="compositionally biased region" description="Acidic residues" evidence="1">
    <location>
        <begin position="352"/>
        <end position="365"/>
    </location>
</feature>
<feature type="compositionally biased region" description="Low complexity" evidence="1">
    <location>
        <begin position="366"/>
        <end position="376"/>
    </location>
</feature>
<dbReference type="InterPro" id="IPR056398">
    <property type="entry name" value="Tudor_Coilin"/>
</dbReference>
<dbReference type="Proteomes" id="UP000185904">
    <property type="component" value="Unassembled WGS sequence"/>
</dbReference>
<feature type="region of interest" description="Disordered" evidence="1">
    <location>
        <begin position="560"/>
        <end position="598"/>
    </location>
</feature>
<feature type="compositionally biased region" description="Basic and acidic residues" evidence="1">
    <location>
        <begin position="752"/>
        <end position="762"/>
    </location>
</feature>
<feature type="compositionally biased region" description="Basic and acidic residues" evidence="1">
    <location>
        <begin position="676"/>
        <end position="685"/>
    </location>
</feature>
<feature type="region of interest" description="Disordered" evidence="1">
    <location>
        <begin position="151"/>
        <end position="172"/>
    </location>
</feature>
<feature type="compositionally biased region" description="Polar residues" evidence="1">
    <location>
        <begin position="1060"/>
        <end position="1078"/>
    </location>
</feature>
<feature type="compositionally biased region" description="Polar residues" evidence="1">
    <location>
        <begin position="1328"/>
        <end position="1339"/>
    </location>
</feature>
<feature type="compositionally biased region" description="Polar residues" evidence="1">
    <location>
        <begin position="1116"/>
        <end position="1131"/>
    </location>
</feature>
<gene>
    <name evidence="4" type="ORF">AYO20_01701</name>
</gene>
<feature type="compositionally biased region" description="Basic residues" evidence="1">
    <location>
        <begin position="1246"/>
        <end position="1256"/>
    </location>
</feature>
<proteinExistence type="predicted"/>
<feature type="compositionally biased region" description="Polar residues" evidence="1">
    <location>
        <begin position="1039"/>
        <end position="1052"/>
    </location>
</feature>
<feature type="compositionally biased region" description="Basic and acidic residues" evidence="1">
    <location>
        <begin position="571"/>
        <end position="592"/>
    </location>
</feature>
<feature type="compositionally biased region" description="Low complexity" evidence="1">
    <location>
        <begin position="442"/>
        <end position="451"/>
    </location>
</feature>
<feature type="compositionally biased region" description="Low complexity" evidence="1">
    <location>
        <begin position="1215"/>
        <end position="1225"/>
    </location>
</feature>